<gene>
    <name evidence="1" type="ORF">S06H3_21689</name>
</gene>
<reference evidence="1" key="1">
    <citation type="journal article" date="2014" name="Front. Microbiol.">
        <title>High frequency of phylogenetically diverse reductive dehalogenase-homologous genes in deep subseafloor sedimentary metagenomes.</title>
        <authorList>
            <person name="Kawai M."/>
            <person name="Futagami T."/>
            <person name="Toyoda A."/>
            <person name="Takaki Y."/>
            <person name="Nishi S."/>
            <person name="Hori S."/>
            <person name="Arai W."/>
            <person name="Tsubouchi T."/>
            <person name="Morono Y."/>
            <person name="Uchiyama I."/>
            <person name="Ito T."/>
            <person name="Fujiyama A."/>
            <person name="Inagaki F."/>
            <person name="Takami H."/>
        </authorList>
    </citation>
    <scope>NUCLEOTIDE SEQUENCE</scope>
    <source>
        <strain evidence="1">Expedition CK06-06</strain>
    </source>
</reference>
<protein>
    <submittedName>
        <fullName evidence="1">Uncharacterized protein</fullName>
    </submittedName>
</protein>
<evidence type="ECO:0000313" key="1">
    <source>
        <dbReference type="EMBL" id="GAI07895.1"/>
    </source>
</evidence>
<dbReference type="EMBL" id="BARV01011431">
    <property type="protein sequence ID" value="GAI07895.1"/>
    <property type="molecule type" value="Genomic_DNA"/>
</dbReference>
<organism evidence="1">
    <name type="scientific">marine sediment metagenome</name>
    <dbReference type="NCBI Taxonomy" id="412755"/>
    <lineage>
        <taxon>unclassified sequences</taxon>
        <taxon>metagenomes</taxon>
        <taxon>ecological metagenomes</taxon>
    </lineage>
</organism>
<accession>X1LZQ2</accession>
<sequence>MEGTLSFLRNNNLPFVCVDEPQGFKSSVPPVVAATSDIGLVRFHGRNREMWEKKGASVAERFNYL</sequence>
<dbReference type="InterPro" id="IPR036520">
    <property type="entry name" value="UPF0759_sf"/>
</dbReference>
<dbReference type="Gene3D" id="3.20.20.410">
    <property type="entry name" value="Protein of unknown function UPF0759"/>
    <property type="match status" value="1"/>
</dbReference>
<name>X1LZQ2_9ZZZZ</name>
<dbReference type="SUPFAM" id="SSF117396">
    <property type="entry name" value="TM1631-like"/>
    <property type="match status" value="1"/>
</dbReference>
<comment type="caution">
    <text evidence="1">The sequence shown here is derived from an EMBL/GenBank/DDBJ whole genome shotgun (WGS) entry which is preliminary data.</text>
</comment>
<proteinExistence type="predicted"/>
<dbReference type="AlphaFoldDB" id="X1LZQ2"/>
<feature type="non-terminal residue" evidence="1">
    <location>
        <position position="65"/>
    </location>
</feature>